<feature type="region of interest" description="Disordered" evidence="1">
    <location>
        <begin position="32"/>
        <end position="69"/>
    </location>
</feature>
<protein>
    <submittedName>
        <fullName evidence="2">Uncharacterized protein</fullName>
    </submittedName>
</protein>
<gene>
    <name evidence="2" type="ORF">LMG27174_01032</name>
</gene>
<dbReference type="EMBL" id="CADIJZ010000003">
    <property type="protein sequence ID" value="CAB3648904.1"/>
    <property type="molecule type" value="Genomic_DNA"/>
</dbReference>
<evidence type="ECO:0000313" key="3">
    <source>
        <dbReference type="Proteomes" id="UP000494205"/>
    </source>
</evidence>
<dbReference type="Proteomes" id="UP000494205">
    <property type="component" value="Unassembled WGS sequence"/>
</dbReference>
<name>A0A6J5A0E6_9BURK</name>
<evidence type="ECO:0000256" key="1">
    <source>
        <dbReference type="SAM" id="MobiDB-lite"/>
    </source>
</evidence>
<sequence length="69" mass="7522">MSPYIPEFIGTALMVLLGDGAVANVLLARTKGTSAADAHPPRAQWNSRKARARRRSPQSTYHGAFTRRA</sequence>
<evidence type="ECO:0000313" key="2">
    <source>
        <dbReference type="EMBL" id="CAB3648904.1"/>
    </source>
</evidence>
<dbReference type="AlphaFoldDB" id="A0A6J5A0E6"/>
<reference evidence="2 3" key="1">
    <citation type="submission" date="2020-04" db="EMBL/GenBank/DDBJ databases">
        <authorList>
            <person name="De Canck E."/>
        </authorList>
    </citation>
    <scope>NUCLEOTIDE SEQUENCE [LARGE SCALE GENOMIC DNA]</scope>
    <source>
        <strain evidence="2 3">LMG 27174</strain>
    </source>
</reference>
<accession>A0A6J5A0E6</accession>
<proteinExistence type="predicted"/>
<organism evidence="2 3">
    <name type="scientific">Paraburkholderia rhynchosiae</name>
    <dbReference type="NCBI Taxonomy" id="487049"/>
    <lineage>
        <taxon>Bacteria</taxon>
        <taxon>Pseudomonadati</taxon>
        <taxon>Pseudomonadota</taxon>
        <taxon>Betaproteobacteria</taxon>
        <taxon>Burkholderiales</taxon>
        <taxon>Burkholderiaceae</taxon>
        <taxon>Paraburkholderia</taxon>
    </lineage>
</organism>